<reference evidence="3" key="2">
    <citation type="submission" date="2021-12" db="EMBL/GenBank/DDBJ databases">
        <title>Resequencing data analysis of finger millet.</title>
        <authorList>
            <person name="Hatakeyama M."/>
            <person name="Aluri S."/>
            <person name="Balachadran M.T."/>
            <person name="Sivarajan S.R."/>
            <person name="Poveda L."/>
            <person name="Shimizu-Inatsugi R."/>
            <person name="Schlapbach R."/>
            <person name="Sreeman S.M."/>
            <person name="Shimizu K.K."/>
        </authorList>
    </citation>
    <scope>NUCLEOTIDE SEQUENCE</scope>
</reference>
<dbReference type="EMBL" id="BQKI01000199">
    <property type="protein sequence ID" value="GJN40830.1"/>
    <property type="molecule type" value="Genomic_DNA"/>
</dbReference>
<sequence>MQSRRWQHGSSDELDVFGATCYFAGYEDCTAVTQSAAESLTQAKVVMAEAFRGHKDEQLGVQDRTHVQELELANKITEEAEGHLVDILVTRSKDDLITSAASMQLEDRGYGFDLGIATGDTRLQGVKVMTGTASGDEERWVVRCSPCWHEKEQQHVEIFYAASSGDHRDQVDNEGEDGANPGNWESDSTSDLFDLDIEQVVDL</sequence>
<reference evidence="3" key="1">
    <citation type="journal article" date="2018" name="DNA Res.">
        <title>Multiple hybrid de novo genome assembly of finger millet, an orphan allotetraploid crop.</title>
        <authorList>
            <person name="Hatakeyama M."/>
            <person name="Aluri S."/>
            <person name="Balachadran M.T."/>
            <person name="Sivarajan S.R."/>
            <person name="Patrignani A."/>
            <person name="Gruter S."/>
            <person name="Poveda L."/>
            <person name="Shimizu-Inatsugi R."/>
            <person name="Baeten J."/>
            <person name="Francoijs K.J."/>
            <person name="Nataraja K.N."/>
            <person name="Reddy Y.A.N."/>
            <person name="Phadnis S."/>
            <person name="Ravikumar R.L."/>
            <person name="Schlapbach R."/>
            <person name="Sreeman S.M."/>
            <person name="Shimizu K.K."/>
        </authorList>
    </citation>
    <scope>NUCLEOTIDE SEQUENCE</scope>
</reference>
<protein>
    <submittedName>
        <fullName evidence="3">Uncharacterized protein</fullName>
    </submittedName>
</protein>
<evidence type="ECO:0000313" key="2">
    <source>
        <dbReference type="EMBL" id="GJN40830.1"/>
    </source>
</evidence>
<dbReference type="AlphaFoldDB" id="A0AAV5G1U1"/>
<evidence type="ECO:0000256" key="1">
    <source>
        <dbReference type="SAM" id="MobiDB-lite"/>
    </source>
</evidence>
<feature type="region of interest" description="Disordered" evidence="1">
    <location>
        <begin position="167"/>
        <end position="190"/>
    </location>
</feature>
<accession>A0AAV5G1U1</accession>
<organism evidence="3 4">
    <name type="scientific">Eleusine coracana subsp. coracana</name>
    <dbReference type="NCBI Taxonomy" id="191504"/>
    <lineage>
        <taxon>Eukaryota</taxon>
        <taxon>Viridiplantae</taxon>
        <taxon>Streptophyta</taxon>
        <taxon>Embryophyta</taxon>
        <taxon>Tracheophyta</taxon>
        <taxon>Spermatophyta</taxon>
        <taxon>Magnoliopsida</taxon>
        <taxon>Liliopsida</taxon>
        <taxon>Poales</taxon>
        <taxon>Poaceae</taxon>
        <taxon>PACMAD clade</taxon>
        <taxon>Chloridoideae</taxon>
        <taxon>Cynodonteae</taxon>
        <taxon>Eleusininae</taxon>
        <taxon>Eleusine</taxon>
    </lineage>
</organism>
<comment type="caution">
    <text evidence="3">The sequence shown here is derived from an EMBL/GenBank/DDBJ whole genome shotgun (WGS) entry which is preliminary data.</text>
</comment>
<keyword evidence="4" id="KW-1185">Reference proteome</keyword>
<evidence type="ECO:0000313" key="4">
    <source>
        <dbReference type="Proteomes" id="UP001054889"/>
    </source>
</evidence>
<proteinExistence type="predicted"/>
<dbReference type="EMBL" id="BQKI01000199">
    <property type="protein sequence ID" value="GJN40928.1"/>
    <property type="molecule type" value="Genomic_DNA"/>
</dbReference>
<dbReference type="Proteomes" id="UP001054889">
    <property type="component" value="Unassembled WGS sequence"/>
</dbReference>
<gene>
    <name evidence="3" type="primary">gn00241</name>
    <name evidence="2" type="synonym">gn00136</name>
    <name evidence="2" type="ORF">PR202_gn00136</name>
    <name evidence="3" type="ORF">PR202_gn00241</name>
</gene>
<name>A0AAV5G1U1_ELECO</name>
<evidence type="ECO:0000313" key="3">
    <source>
        <dbReference type="EMBL" id="GJN40928.1"/>
    </source>
</evidence>